<accession>A0ABD1RQD1</accession>
<keyword evidence="1" id="KW-0175">Coiled coil</keyword>
<feature type="region of interest" description="Disordered" evidence="2">
    <location>
        <begin position="610"/>
        <end position="629"/>
    </location>
</feature>
<dbReference type="AlphaFoldDB" id="A0ABD1RQD1"/>
<name>A0ABD1RQD1_9LAMI</name>
<keyword evidence="4" id="KW-1185">Reference proteome</keyword>
<dbReference type="Proteomes" id="UP001604336">
    <property type="component" value="Unassembled WGS sequence"/>
</dbReference>
<reference evidence="4" key="1">
    <citation type="submission" date="2024-07" db="EMBL/GenBank/DDBJ databases">
        <title>Two chromosome-level genome assemblies of Korean endemic species Abeliophyllum distichum and Forsythia ovata (Oleaceae).</title>
        <authorList>
            <person name="Jang H."/>
        </authorList>
    </citation>
    <scope>NUCLEOTIDE SEQUENCE [LARGE SCALE GENOMIC DNA]</scope>
</reference>
<feature type="coiled-coil region" evidence="1">
    <location>
        <begin position="458"/>
        <end position="562"/>
    </location>
</feature>
<evidence type="ECO:0000313" key="4">
    <source>
        <dbReference type="Proteomes" id="UP001604336"/>
    </source>
</evidence>
<gene>
    <name evidence="3" type="ORF">Adt_25994</name>
</gene>
<feature type="region of interest" description="Disordered" evidence="2">
    <location>
        <begin position="112"/>
        <end position="138"/>
    </location>
</feature>
<protein>
    <submittedName>
        <fullName evidence="3">Abhydrolase domain-containing protein</fullName>
    </submittedName>
</protein>
<evidence type="ECO:0000256" key="2">
    <source>
        <dbReference type="SAM" id="MobiDB-lite"/>
    </source>
</evidence>
<proteinExistence type="predicted"/>
<comment type="caution">
    <text evidence="3">The sequence shown here is derived from an EMBL/GenBank/DDBJ whole genome shotgun (WGS) entry which is preliminary data.</text>
</comment>
<feature type="region of interest" description="Disordered" evidence="2">
    <location>
        <begin position="290"/>
        <end position="332"/>
    </location>
</feature>
<evidence type="ECO:0000256" key="1">
    <source>
        <dbReference type="SAM" id="Coils"/>
    </source>
</evidence>
<organism evidence="3 4">
    <name type="scientific">Abeliophyllum distichum</name>
    <dbReference type="NCBI Taxonomy" id="126358"/>
    <lineage>
        <taxon>Eukaryota</taxon>
        <taxon>Viridiplantae</taxon>
        <taxon>Streptophyta</taxon>
        <taxon>Embryophyta</taxon>
        <taxon>Tracheophyta</taxon>
        <taxon>Spermatophyta</taxon>
        <taxon>Magnoliopsida</taxon>
        <taxon>eudicotyledons</taxon>
        <taxon>Gunneridae</taxon>
        <taxon>Pentapetalae</taxon>
        <taxon>asterids</taxon>
        <taxon>lamiids</taxon>
        <taxon>Lamiales</taxon>
        <taxon>Oleaceae</taxon>
        <taxon>Forsythieae</taxon>
        <taxon>Abeliophyllum</taxon>
    </lineage>
</organism>
<dbReference type="EMBL" id="JBFOLK010000008">
    <property type="protein sequence ID" value="KAL2490366.1"/>
    <property type="molecule type" value="Genomic_DNA"/>
</dbReference>
<sequence>MSSSASPSVSPSMENVLPIRGIDGNTGEALPIGSAPGLREGTDPYRMEVVRWAALDLPSILVEEDLTKMREQYRIPSDIELILPGPNERACFPREGCTALHLNAFVSGMRLPSSSDAEEDSEGIRLSSDPGFPKRMESDGGGHVPVVSALFRHGNALTRVSNGVSAEEVAEEEGQRGGGRLRVVDDPEPDLDVPSVYGIASSLPRCELSSGSIDVLRSIYQADTQSRSYNFILNRQRCLVELGLIASQADMDQGRRPRPTLAALTKQRPRMLVPGSAEDSSQRKVIEDLSRAGNKGAAESPKVIEVDDAPETEVPLSRKRKARPSGSGTSQAAATVVEVADLPTTTIVPPLQRTLTVNVAGEVVLEGPPKATPTPEGETGGAYDSRKRLRELIGAPGERIPDDALRSVPFFPSMGAQAFKKYFTPKWEEFSSHGELEDVLEASLASTVRASAMQMKVLGEFRNRMQEQKRRIAEASKADKEHQQALEGLKAALESAEIAYKQMEADLRESDSNLLNMTKQLDNANAAQKVAAEALEAANMEKRRLQEEAKSRDEEISSLRRELANVRKWQEDFVANFHNTEAYSNFSDYFARVGQQEVLTALRTDHPDFDVKNLETRFPPPDAEGGEDD</sequence>
<evidence type="ECO:0000313" key="3">
    <source>
        <dbReference type="EMBL" id="KAL2490366.1"/>
    </source>
</evidence>